<dbReference type="STRING" id="4955.A0A1G4MDS6"/>
<evidence type="ECO:0000256" key="1">
    <source>
        <dbReference type="ARBA" id="ARBA00023002"/>
    </source>
</evidence>
<dbReference type="CDD" id="cd19075">
    <property type="entry name" value="AKR_AKR7A1-5"/>
    <property type="match status" value="1"/>
</dbReference>
<dbReference type="Gene3D" id="3.20.20.100">
    <property type="entry name" value="NADP-dependent oxidoreductase domain"/>
    <property type="match status" value="1"/>
</dbReference>
<dbReference type="OrthoDB" id="4030786at2759"/>
<dbReference type="PANTHER" id="PTHR43364:SF4">
    <property type="entry name" value="NAD(P)-LINKED OXIDOREDUCTASE SUPERFAMILY PROTEIN"/>
    <property type="match status" value="1"/>
</dbReference>
<name>A0A1G4MDS6_LACFM</name>
<dbReference type="InterPro" id="IPR020471">
    <property type="entry name" value="AKR"/>
</dbReference>
<evidence type="ECO:0000313" key="3">
    <source>
        <dbReference type="EMBL" id="SCW01921.1"/>
    </source>
</evidence>
<proteinExistence type="predicted"/>
<evidence type="ECO:0000259" key="2">
    <source>
        <dbReference type="Pfam" id="PF00248"/>
    </source>
</evidence>
<evidence type="ECO:0000313" key="4">
    <source>
        <dbReference type="Proteomes" id="UP000190831"/>
    </source>
</evidence>
<feature type="domain" description="NADP-dependent oxidoreductase" evidence="2">
    <location>
        <begin position="7"/>
        <end position="302"/>
    </location>
</feature>
<dbReference type="GO" id="GO:0005829">
    <property type="term" value="C:cytosol"/>
    <property type="evidence" value="ECO:0007669"/>
    <property type="project" value="TreeGrafter"/>
</dbReference>
<dbReference type="InterPro" id="IPR023210">
    <property type="entry name" value="NADP_OxRdtase_dom"/>
</dbReference>
<dbReference type="PANTHER" id="PTHR43364">
    <property type="entry name" value="NADH-SPECIFIC METHYLGLYOXAL REDUCTASE-RELATED"/>
    <property type="match status" value="1"/>
</dbReference>
<keyword evidence="4" id="KW-1185">Reference proteome</keyword>
<gene>
    <name evidence="3" type="ORF">LAFE_0E10198G</name>
</gene>
<dbReference type="AlphaFoldDB" id="A0A1G4MDS6"/>
<dbReference type="Pfam" id="PF00248">
    <property type="entry name" value="Aldo_ket_red"/>
    <property type="match status" value="1"/>
</dbReference>
<dbReference type="InterPro" id="IPR036812">
    <property type="entry name" value="NAD(P)_OxRdtase_dom_sf"/>
</dbReference>
<reference evidence="4" key="1">
    <citation type="submission" date="2016-03" db="EMBL/GenBank/DDBJ databases">
        <authorList>
            <person name="Devillers H."/>
        </authorList>
    </citation>
    <scope>NUCLEOTIDE SEQUENCE [LARGE SCALE GENOMIC DNA]</scope>
</reference>
<dbReference type="Proteomes" id="UP000190831">
    <property type="component" value="Chromosome E"/>
</dbReference>
<dbReference type="GO" id="GO:0016616">
    <property type="term" value="F:oxidoreductase activity, acting on the CH-OH group of donors, NAD or NADP as acceptor"/>
    <property type="evidence" value="ECO:0007669"/>
    <property type="project" value="UniProtKB-ARBA"/>
</dbReference>
<dbReference type="SUPFAM" id="SSF51430">
    <property type="entry name" value="NAD(P)-linked oxidoreductase"/>
    <property type="match status" value="1"/>
</dbReference>
<sequence>MSTNNVKIVFGAYPLATLPQETSKEIIEILKSAGINELDTARIYPNSEKNIGELNLASEFLIDTKAVGFTPGSQTREGITKSFTESLSLLGVDSVEIYYLHCPDPEVPIEETLEAVDVFYKQGRFKRFGLSNFTPEDVQKVYDIAVEKGYALPTVYQGNYNAVARKIESDLFPVLRKLNIAFYAYSPIAGGFLAHTPDEITTGSKGRFDNNSPVGKLYQALYNRPKLIEALERWGLIAEKAGVTSAVLAYRWITYHSALDYARGDALIVGSRTPQQLRDTLKAIEDGPLDKNIVAEIDAVWERAKADAPVNNYTSLND</sequence>
<dbReference type="OMA" id="IFYIHAP"/>
<dbReference type="InterPro" id="IPR050523">
    <property type="entry name" value="AKR_Detox_Biosynth"/>
</dbReference>
<accession>A0A1G4MDS6</accession>
<keyword evidence="1" id="KW-0560">Oxidoreductase</keyword>
<dbReference type="PRINTS" id="PR00069">
    <property type="entry name" value="ALDKETRDTASE"/>
</dbReference>
<protein>
    <submittedName>
        <fullName evidence="3">LAFE_0E10198g1_1</fullName>
    </submittedName>
</protein>
<dbReference type="EMBL" id="LT598488">
    <property type="protein sequence ID" value="SCW01921.1"/>
    <property type="molecule type" value="Genomic_DNA"/>
</dbReference>
<organism evidence="3 4">
    <name type="scientific">Lachancea fermentati</name>
    <name type="common">Zygosaccharomyces fermentati</name>
    <dbReference type="NCBI Taxonomy" id="4955"/>
    <lineage>
        <taxon>Eukaryota</taxon>
        <taxon>Fungi</taxon>
        <taxon>Dikarya</taxon>
        <taxon>Ascomycota</taxon>
        <taxon>Saccharomycotina</taxon>
        <taxon>Saccharomycetes</taxon>
        <taxon>Saccharomycetales</taxon>
        <taxon>Saccharomycetaceae</taxon>
        <taxon>Lachancea</taxon>
    </lineage>
</organism>